<organism evidence="2 3">
    <name type="scientific">Coniochaeta pulveracea</name>
    <dbReference type="NCBI Taxonomy" id="177199"/>
    <lineage>
        <taxon>Eukaryota</taxon>
        <taxon>Fungi</taxon>
        <taxon>Dikarya</taxon>
        <taxon>Ascomycota</taxon>
        <taxon>Pezizomycotina</taxon>
        <taxon>Sordariomycetes</taxon>
        <taxon>Sordariomycetidae</taxon>
        <taxon>Coniochaetales</taxon>
        <taxon>Coniochaetaceae</taxon>
        <taxon>Coniochaeta</taxon>
    </lineage>
</organism>
<feature type="compositionally biased region" description="Basic and acidic residues" evidence="1">
    <location>
        <begin position="311"/>
        <end position="327"/>
    </location>
</feature>
<evidence type="ECO:0008006" key="4">
    <source>
        <dbReference type="Google" id="ProtNLM"/>
    </source>
</evidence>
<proteinExistence type="predicted"/>
<reference evidence="2 3" key="1">
    <citation type="submission" date="2018-08" db="EMBL/GenBank/DDBJ databases">
        <title>Draft genome of the lignicolous fungus Coniochaeta pulveracea.</title>
        <authorList>
            <person name="Borstlap C.J."/>
            <person name="De Witt R.N."/>
            <person name="Botha A."/>
            <person name="Volschenk H."/>
        </authorList>
    </citation>
    <scope>NUCLEOTIDE SEQUENCE [LARGE SCALE GENOMIC DNA]</scope>
    <source>
        <strain evidence="2 3">CAB683</strain>
    </source>
</reference>
<name>A0A420Y1I5_9PEZI</name>
<evidence type="ECO:0000313" key="3">
    <source>
        <dbReference type="Proteomes" id="UP000275385"/>
    </source>
</evidence>
<comment type="caution">
    <text evidence="2">The sequence shown here is derived from an EMBL/GenBank/DDBJ whole genome shotgun (WGS) entry which is preliminary data.</text>
</comment>
<protein>
    <recommendedName>
        <fullName evidence="4">Nitrogen regulatory protein areA GATA-like domain-containing protein</fullName>
    </recommendedName>
</protein>
<feature type="region of interest" description="Disordered" evidence="1">
    <location>
        <begin position="462"/>
        <end position="492"/>
    </location>
</feature>
<keyword evidence="3" id="KW-1185">Reference proteome</keyword>
<dbReference type="EMBL" id="QVQW01000069">
    <property type="protein sequence ID" value="RKU41736.1"/>
    <property type="molecule type" value="Genomic_DNA"/>
</dbReference>
<feature type="compositionally biased region" description="Polar residues" evidence="1">
    <location>
        <begin position="192"/>
        <end position="202"/>
    </location>
</feature>
<accession>A0A420Y1I5</accession>
<feature type="compositionally biased region" description="Low complexity" evidence="1">
    <location>
        <begin position="245"/>
        <end position="259"/>
    </location>
</feature>
<dbReference type="OrthoDB" id="5424234at2759"/>
<dbReference type="AlphaFoldDB" id="A0A420Y1I5"/>
<dbReference type="Proteomes" id="UP000275385">
    <property type="component" value="Unassembled WGS sequence"/>
</dbReference>
<sequence length="519" mass="56259">MDRPAALILPAGFVTNTKEIYQEVASYPVIPLEQLWQYWHVYTTTFRKLVDPTAYRLENFWWHVMGSDRRHLSGKALAKIFEEISTGPSFVPLRGPHHVSKPPPIPQPSQDEVERENGFGASPRPTLDHDQARTRSYGKTSVTLKVPTSSSSRPPPPHPILKKSRGPSTSGKRPTARFVSPHESEDEAVNDVDTSSGSTNDSALRIQLRPAPHAGGKTEKRSTPTGRKHVHVASTSASRRRPALPRRQSSQSSGVSDGSTKGSTAKSSPGLRPGSIESRGPASRTEPDAMTEVNSPVLSSKAAGKQPMRTNPEKENPSTRCEVRTKDAPIQPVITPPHTAVHRTSPERLGNGSIASFESSRLRYEVSREPPATNMSSSMTTQRQHLGATLMVRSQSNIETPQLRPRETGSFSRSSRPHGLLSPADKATPSGVTISNVVAQVQFDSASVTPLAAIAEPRDIPDSVTLPSRGSSASLFSPTQPSTSPGIHLGRSKSQLTLLLERGKDRIGDGHRKGKGQRT</sequence>
<feature type="compositionally biased region" description="Polar residues" evidence="1">
    <location>
        <begin position="465"/>
        <end position="485"/>
    </location>
</feature>
<dbReference type="STRING" id="177199.A0A420Y1I5"/>
<evidence type="ECO:0000313" key="2">
    <source>
        <dbReference type="EMBL" id="RKU41736.1"/>
    </source>
</evidence>
<gene>
    <name evidence="2" type="ORF">DL546_005333</name>
</gene>
<evidence type="ECO:0000256" key="1">
    <source>
        <dbReference type="SAM" id="MobiDB-lite"/>
    </source>
</evidence>
<feature type="region of interest" description="Disordered" evidence="1">
    <location>
        <begin position="397"/>
        <end position="429"/>
    </location>
</feature>
<feature type="region of interest" description="Disordered" evidence="1">
    <location>
        <begin position="92"/>
        <end position="353"/>
    </location>
</feature>